<evidence type="ECO:0000259" key="12">
    <source>
        <dbReference type="Pfam" id="PF20258"/>
    </source>
</evidence>
<evidence type="ECO:0000259" key="13">
    <source>
        <dbReference type="Pfam" id="PF20259"/>
    </source>
</evidence>
<dbReference type="KEGG" id="ngr:NAEGRDRAFT_29927"/>
<dbReference type="Gene3D" id="2.40.30.10">
    <property type="entry name" value="Translation factors"/>
    <property type="match status" value="1"/>
</dbReference>
<dbReference type="GeneID" id="8862819"/>
<evidence type="ECO:0000256" key="8">
    <source>
        <dbReference type="ARBA" id="ARBA00022840"/>
    </source>
</evidence>
<dbReference type="VEuPathDB" id="AmoebaDB:NAEGRDRAFT_29927"/>
<gene>
    <name evidence="14" type="ORF">NAEGRDRAFT_29927</name>
</gene>
<dbReference type="InterPro" id="IPR004506">
    <property type="entry name" value="MnmA-like"/>
</dbReference>
<dbReference type="OMA" id="LFMRNWN"/>
<dbReference type="Gene3D" id="2.30.30.280">
    <property type="entry name" value="Adenine nucleotide alpha hydrolases-like domains"/>
    <property type="match status" value="1"/>
</dbReference>
<evidence type="ECO:0000256" key="5">
    <source>
        <dbReference type="ARBA" id="ARBA00022679"/>
    </source>
</evidence>
<dbReference type="GO" id="GO:0061708">
    <property type="term" value="F:tRNA-5-taurinomethyluridine 2-sulfurtransferase"/>
    <property type="evidence" value="ECO:0007669"/>
    <property type="project" value="UniProtKB-EC"/>
</dbReference>
<dbReference type="Pfam" id="PF03054">
    <property type="entry name" value="tRNA_Me_trans"/>
    <property type="match status" value="1"/>
</dbReference>
<evidence type="ECO:0000256" key="1">
    <source>
        <dbReference type="ARBA" id="ARBA00003986"/>
    </source>
</evidence>
<dbReference type="EMBL" id="GG738847">
    <property type="protein sequence ID" value="EFC49546.1"/>
    <property type="molecule type" value="Genomic_DNA"/>
</dbReference>
<evidence type="ECO:0000313" key="14">
    <source>
        <dbReference type="EMBL" id="EFC49546.1"/>
    </source>
</evidence>
<comment type="function">
    <text evidence="1">Catalyzes the 2-thiolation of uridine at the wobble position (U34) of mitochondrial tRNA(Lys), tRNA(Glu) and tRNA(Gln). Required for the formation of 5-taurinomethyl-2-thiouridine (tm5s2U) of mitochondrial tRNA(Lys), tRNA(Glu), and tRNA(Gln) at the wobble position. ATP is required to activate the C2 atom of the wobble base.</text>
</comment>
<evidence type="ECO:0000256" key="10">
    <source>
        <dbReference type="ARBA" id="ARBA00023157"/>
    </source>
</evidence>
<organism evidence="15">
    <name type="scientific">Naegleria gruberi</name>
    <name type="common">Amoeba</name>
    <dbReference type="NCBI Taxonomy" id="5762"/>
    <lineage>
        <taxon>Eukaryota</taxon>
        <taxon>Discoba</taxon>
        <taxon>Heterolobosea</taxon>
        <taxon>Tetramitia</taxon>
        <taxon>Eutetramitia</taxon>
        <taxon>Vahlkampfiidae</taxon>
        <taxon>Naegleria</taxon>
    </lineage>
</organism>
<dbReference type="InterPro" id="IPR023382">
    <property type="entry name" value="MnmA-like_central_sf"/>
</dbReference>
<dbReference type="GO" id="GO:0002143">
    <property type="term" value="P:tRNA wobble position uridine thiolation"/>
    <property type="evidence" value="ECO:0007669"/>
    <property type="project" value="TreeGrafter"/>
</dbReference>
<comment type="catalytic activity">
    <reaction evidence="11">
        <text>5-taurinomethyluridine(34) in tRNA + S-sulfanyl-L-cysteinyl-[protein] + AH2 + ATP = 5-taurinomethyl-2-thiouridine(34) in tRNA + L-cysteinyl-[protein] + A + AMP + diphosphate + H(+)</text>
        <dbReference type="Rhea" id="RHEA:47040"/>
        <dbReference type="Rhea" id="RHEA-COMP:10131"/>
        <dbReference type="Rhea" id="RHEA-COMP:11726"/>
        <dbReference type="Rhea" id="RHEA-COMP:11732"/>
        <dbReference type="Rhea" id="RHEA-COMP:11733"/>
        <dbReference type="ChEBI" id="CHEBI:13193"/>
        <dbReference type="ChEBI" id="CHEBI:15378"/>
        <dbReference type="ChEBI" id="CHEBI:17499"/>
        <dbReference type="ChEBI" id="CHEBI:29950"/>
        <dbReference type="ChEBI" id="CHEBI:30616"/>
        <dbReference type="ChEBI" id="CHEBI:33019"/>
        <dbReference type="ChEBI" id="CHEBI:61963"/>
        <dbReference type="ChEBI" id="CHEBI:87171"/>
        <dbReference type="ChEBI" id="CHEBI:87172"/>
        <dbReference type="ChEBI" id="CHEBI:456215"/>
        <dbReference type="EC" id="2.8.1.14"/>
    </reaction>
</comment>
<dbReference type="Pfam" id="PF20258">
    <property type="entry name" value="tRNA_Me_trans_C"/>
    <property type="match status" value="1"/>
</dbReference>
<reference evidence="14 15" key="1">
    <citation type="journal article" date="2010" name="Cell">
        <title>The genome of Naegleria gruberi illuminates early eukaryotic versatility.</title>
        <authorList>
            <person name="Fritz-Laylin L.K."/>
            <person name="Prochnik S.E."/>
            <person name="Ginger M.L."/>
            <person name="Dacks J.B."/>
            <person name="Carpenter M.L."/>
            <person name="Field M.C."/>
            <person name="Kuo A."/>
            <person name="Paredez A."/>
            <person name="Chapman J."/>
            <person name="Pham J."/>
            <person name="Shu S."/>
            <person name="Neupane R."/>
            <person name="Cipriano M."/>
            <person name="Mancuso J."/>
            <person name="Tu H."/>
            <person name="Salamov A."/>
            <person name="Lindquist E."/>
            <person name="Shapiro H."/>
            <person name="Lucas S."/>
            <person name="Grigoriev I.V."/>
            <person name="Cande W.Z."/>
            <person name="Fulton C."/>
            <person name="Rokhsar D.S."/>
            <person name="Dawson S.C."/>
        </authorList>
    </citation>
    <scope>NUCLEOTIDE SEQUENCE [LARGE SCALE GENOMIC DNA]</scope>
    <source>
        <strain evidence="14 15">NEG-M</strain>
    </source>
</reference>
<dbReference type="GO" id="GO:0005524">
    <property type="term" value="F:ATP binding"/>
    <property type="evidence" value="ECO:0007669"/>
    <property type="project" value="UniProtKB-KW"/>
</dbReference>
<keyword evidence="6" id="KW-0819">tRNA processing</keyword>
<proteinExistence type="inferred from homology"/>
<name>D2V0M5_NAEGR</name>
<evidence type="ECO:0000256" key="11">
    <source>
        <dbReference type="ARBA" id="ARBA00049564"/>
    </source>
</evidence>
<sequence>MANEEKTKELLDRFEKYCQEIERREKKPRGQIRIVVGMSGGVDSSLTACLLKEFGFDVVSLHMRNWDSSEEDPSREHCTFTKDWNDVKVICETFGIKHVGSSFHPVEFIDQYWNDVFEKLLDGYSIGQTPNPDLFCNKFIKFDAMLNYAIEKGGADYIATGHYAQLGYSDNGETSNTHLLRAIDHSKDQSYFLSFVNKKAFEKSLFPLGQFLKKEEVRVLARDHFKFPNELWGRKDSVGICFIGKRKFKDFLSKYIDSSKGNIVSIEDKTTILGEHDGASFYTIGQGMCLSGMKEKWFVCEKDFKNNILYVCPGNNHPSLLKSSFTISNCHWLENIDNSKEYFVKVRYNQREPFRCKVSYSNDSSLCDITLADSEEPARGIASGQIAVLYDSNSQFSEQICVGGGIYI</sequence>
<dbReference type="GO" id="GO:0000049">
    <property type="term" value="F:tRNA binding"/>
    <property type="evidence" value="ECO:0007669"/>
    <property type="project" value="UniProtKB-KW"/>
</dbReference>
<dbReference type="InterPro" id="IPR046885">
    <property type="entry name" value="MnmA-like_C"/>
</dbReference>
<evidence type="ECO:0000256" key="2">
    <source>
        <dbReference type="ARBA" id="ARBA00006191"/>
    </source>
</evidence>
<dbReference type="InterPro" id="IPR046884">
    <property type="entry name" value="MnmA-like_central"/>
</dbReference>
<evidence type="ECO:0000256" key="9">
    <source>
        <dbReference type="ARBA" id="ARBA00022884"/>
    </source>
</evidence>
<keyword evidence="15" id="KW-1185">Reference proteome</keyword>
<dbReference type="FunFam" id="2.30.30.280:FF:000001">
    <property type="entry name" value="tRNA-specific 2-thiouridylase MnmA"/>
    <property type="match status" value="1"/>
</dbReference>
<dbReference type="RefSeq" id="XP_002682290.1">
    <property type="nucleotide sequence ID" value="XM_002682244.1"/>
</dbReference>
<evidence type="ECO:0000256" key="7">
    <source>
        <dbReference type="ARBA" id="ARBA00022741"/>
    </source>
</evidence>
<dbReference type="HAMAP" id="MF_00144">
    <property type="entry name" value="tRNA_thiouridyl_MnmA"/>
    <property type="match status" value="1"/>
</dbReference>
<evidence type="ECO:0000256" key="3">
    <source>
        <dbReference type="ARBA" id="ARBA00011953"/>
    </source>
</evidence>
<protein>
    <recommendedName>
        <fullName evidence="3">tRNA-5-taurinomethyluridine 2-sulfurtransferase</fullName>
        <ecNumber evidence="3">2.8.1.14</ecNumber>
    </recommendedName>
</protein>
<dbReference type="CDD" id="cd01998">
    <property type="entry name" value="MnmA_TRMU-like"/>
    <property type="match status" value="1"/>
</dbReference>
<dbReference type="STRING" id="5762.D2V0M5"/>
<accession>D2V0M5</accession>
<evidence type="ECO:0000313" key="15">
    <source>
        <dbReference type="Proteomes" id="UP000006671"/>
    </source>
</evidence>
<dbReference type="NCBIfam" id="NF001138">
    <property type="entry name" value="PRK00143.1"/>
    <property type="match status" value="1"/>
</dbReference>
<dbReference type="PANTHER" id="PTHR11933:SF5">
    <property type="entry name" value="MITOCHONDRIAL TRNA-SPECIFIC 2-THIOURIDYLASE 1"/>
    <property type="match status" value="1"/>
</dbReference>
<keyword evidence="7" id="KW-0547">Nucleotide-binding</keyword>
<comment type="similarity">
    <text evidence="2">Belongs to the MnmA/TRMU family.</text>
</comment>
<dbReference type="NCBIfam" id="TIGR00420">
    <property type="entry name" value="trmU"/>
    <property type="match status" value="1"/>
</dbReference>
<evidence type="ECO:0000256" key="6">
    <source>
        <dbReference type="ARBA" id="ARBA00022694"/>
    </source>
</evidence>
<dbReference type="FunCoup" id="D2V0M5">
    <property type="interactions" value="298"/>
</dbReference>
<feature type="domain" description="tRNA-specific 2-thiouridylase MnmA-like C-terminal" evidence="12">
    <location>
        <begin position="324"/>
        <end position="406"/>
    </location>
</feature>
<dbReference type="Proteomes" id="UP000006671">
    <property type="component" value="Unassembled WGS sequence"/>
</dbReference>
<dbReference type="eggNOG" id="KOG2805">
    <property type="taxonomic scope" value="Eukaryota"/>
</dbReference>
<keyword evidence="10" id="KW-1015">Disulfide bond</keyword>
<evidence type="ECO:0000256" key="4">
    <source>
        <dbReference type="ARBA" id="ARBA00022555"/>
    </source>
</evidence>
<keyword evidence="8" id="KW-0067">ATP-binding</keyword>
<dbReference type="AlphaFoldDB" id="D2V0M5"/>
<dbReference type="OrthoDB" id="3685at2759"/>
<dbReference type="InParanoid" id="D2V0M5"/>
<dbReference type="SUPFAM" id="SSF52402">
    <property type="entry name" value="Adenine nucleotide alpha hydrolases-like"/>
    <property type="match status" value="1"/>
</dbReference>
<dbReference type="Pfam" id="PF20259">
    <property type="entry name" value="tRNA_Me_trans_M"/>
    <property type="match status" value="1"/>
</dbReference>
<keyword evidence="5" id="KW-0808">Transferase</keyword>
<keyword evidence="4" id="KW-0820">tRNA-binding</keyword>
<dbReference type="InterPro" id="IPR014729">
    <property type="entry name" value="Rossmann-like_a/b/a_fold"/>
</dbReference>
<dbReference type="PANTHER" id="PTHR11933">
    <property type="entry name" value="TRNA 5-METHYLAMINOMETHYL-2-THIOURIDYLATE -METHYLTRANSFERASE"/>
    <property type="match status" value="1"/>
</dbReference>
<keyword evidence="9" id="KW-0694">RNA-binding</keyword>
<feature type="domain" description="tRNA-specific 2-thiouridylase MnmA-like central" evidence="13">
    <location>
        <begin position="249"/>
        <end position="312"/>
    </location>
</feature>
<dbReference type="Gene3D" id="3.40.50.620">
    <property type="entry name" value="HUPs"/>
    <property type="match status" value="1"/>
</dbReference>
<dbReference type="EC" id="2.8.1.14" evidence="3"/>